<dbReference type="GO" id="GO:0005886">
    <property type="term" value="C:plasma membrane"/>
    <property type="evidence" value="ECO:0007669"/>
    <property type="project" value="TreeGrafter"/>
</dbReference>
<dbReference type="STRING" id="234267.Acid_3847"/>
<dbReference type="PANTHER" id="PTHR30336:SF20">
    <property type="entry name" value="DUF218 DOMAIN-CONTAINING PROTEIN"/>
    <property type="match status" value="1"/>
</dbReference>
<evidence type="ECO:0000313" key="2">
    <source>
        <dbReference type="EMBL" id="ABJ84816.1"/>
    </source>
</evidence>
<gene>
    <name evidence="2" type="ordered locus">Acid_3847</name>
</gene>
<dbReference type="eggNOG" id="COG1434">
    <property type="taxonomic scope" value="Bacteria"/>
</dbReference>
<dbReference type="AlphaFoldDB" id="Q01ZU9"/>
<dbReference type="InterPro" id="IPR051599">
    <property type="entry name" value="Cell_Envelope_Assoc"/>
</dbReference>
<dbReference type="HOGENOM" id="CLU_102863_2_0_0"/>
<dbReference type="OrthoDB" id="9782395at2"/>
<sequence length="204" mass="22907" precursor="true">MGPRRSSRLKFTFALLVLLLVLFLTRGLWLSAMGEALVHDEGPGKADVAVVLAGDYWGYRLQHAAELVKQGYVPRILVSGPPGFYGTNESDAAIHWALQQGYPPEWFVAVPHQATSTLAEAKVMLTYMRQHNIHSFLLVTSNYHTARARRIFLGAERDSGGGPEMRVVAAPDKYFTPEAWWQSREGRKTAFMEWTKTVTRVFGI</sequence>
<dbReference type="InParanoid" id="Q01ZU9"/>
<dbReference type="InterPro" id="IPR014729">
    <property type="entry name" value="Rossmann-like_a/b/a_fold"/>
</dbReference>
<dbReference type="KEGG" id="sus:Acid_3847"/>
<dbReference type="CDD" id="cd06259">
    <property type="entry name" value="YdcF-like"/>
    <property type="match status" value="1"/>
</dbReference>
<name>Q01ZU9_SOLUE</name>
<organism evidence="2">
    <name type="scientific">Solibacter usitatus (strain Ellin6076)</name>
    <dbReference type="NCBI Taxonomy" id="234267"/>
    <lineage>
        <taxon>Bacteria</taxon>
        <taxon>Pseudomonadati</taxon>
        <taxon>Acidobacteriota</taxon>
        <taxon>Terriglobia</taxon>
        <taxon>Bryobacterales</taxon>
        <taxon>Solibacteraceae</taxon>
        <taxon>Candidatus Solibacter</taxon>
    </lineage>
</organism>
<dbReference type="EMBL" id="CP000473">
    <property type="protein sequence ID" value="ABJ84816.1"/>
    <property type="molecule type" value="Genomic_DNA"/>
</dbReference>
<evidence type="ECO:0000259" key="1">
    <source>
        <dbReference type="Pfam" id="PF02698"/>
    </source>
</evidence>
<dbReference type="Pfam" id="PF02698">
    <property type="entry name" value="DUF218"/>
    <property type="match status" value="1"/>
</dbReference>
<feature type="domain" description="DUF218" evidence="1">
    <location>
        <begin position="47"/>
        <end position="194"/>
    </location>
</feature>
<accession>Q01ZU9</accession>
<proteinExistence type="predicted"/>
<dbReference type="PANTHER" id="PTHR30336">
    <property type="entry name" value="INNER MEMBRANE PROTEIN, PROBABLE PERMEASE"/>
    <property type="match status" value="1"/>
</dbReference>
<dbReference type="Gene3D" id="3.40.50.620">
    <property type="entry name" value="HUPs"/>
    <property type="match status" value="1"/>
</dbReference>
<reference evidence="2" key="1">
    <citation type="submission" date="2006-10" db="EMBL/GenBank/DDBJ databases">
        <title>Complete sequence of Solibacter usitatus Ellin6076.</title>
        <authorList>
            <consortium name="US DOE Joint Genome Institute"/>
            <person name="Copeland A."/>
            <person name="Lucas S."/>
            <person name="Lapidus A."/>
            <person name="Barry K."/>
            <person name="Detter J.C."/>
            <person name="Glavina del Rio T."/>
            <person name="Hammon N."/>
            <person name="Israni S."/>
            <person name="Dalin E."/>
            <person name="Tice H."/>
            <person name="Pitluck S."/>
            <person name="Thompson L.S."/>
            <person name="Brettin T."/>
            <person name="Bruce D."/>
            <person name="Han C."/>
            <person name="Tapia R."/>
            <person name="Gilna P."/>
            <person name="Schmutz J."/>
            <person name="Larimer F."/>
            <person name="Land M."/>
            <person name="Hauser L."/>
            <person name="Kyrpides N."/>
            <person name="Mikhailova N."/>
            <person name="Janssen P.H."/>
            <person name="Kuske C.R."/>
            <person name="Richardson P."/>
        </authorList>
    </citation>
    <scope>NUCLEOTIDE SEQUENCE</scope>
    <source>
        <strain evidence="2">Ellin6076</strain>
    </source>
</reference>
<protein>
    <recommendedName>
        <fullName evidence="1">DUF218 domain-containing protein</fullName>
    </recommendedName>
</protein>
<dbReference type="InterPro" id="IPR003848">
    <property type="entry name" value="DUF218"/>
</dbReference>